<accession>A0A7W7Q3G8</accession>
<name>A0A7W7Q3G8_9PSEU</name>
<proteinExistence type="predicted"/>
<keyword evidence="3" id="KW-1185">Reference proteome</keyword>
<evidence type="ECO:0000313" key="2">
    <source>
        <dbReference type="EMBL" id="MBB4906232.1"/>
    </source>
</evidence>
<gene>
    <name evidence="2" type="ORF">FHR82_002449</name>
</gene>
<evidence type="ECO:0000313" key="3">
    <source>
        <dbReference type="Proteomes" id="UP000520767"/>
    </source>
</evidence>
<evidence type="ECO:0000256" key="1">
    <source>
        <dbReference type="SAM" id="MobiDB-lite"/>
    </source>
</evidence>
<comment type="caution">
    <text evidence="2">The sequence shown here is derived from an EMBL/GenBank/DDBJ whole genome shotgun (WGS) entry which is preliminary data.</text>
</comment>
<sequence length="39" mass="4520">MAHDRGRTEHPEEPAEGGREEGEEAETRVREQQQDDVEE</sequence>
<dbReference type="Proteomes" id="UP000520767">
    <property type="component" value="Unassembled WGS sequence"/>
</dbReference>
<dbReference type="AlphaFoldDB" id="A0A7W7Q3G8"/>
<reference evidence="2 3" key="1">
    <citation type="submission" date="2020-08" db="EMBL/GenBank/DDBJ databases">
        <title>Genomic Encyclopedia of Type Strains, Phase III (KMG-III): the genomes of soil and plant-associated and newly described type strains.</title>
        <authorList>
            <person name="Whitman W."/>
        </authorList>
    </citation>
    <scope>NUCLEOTIDE SEQUENCE [LARGE SCALE GENOMIC DNA]</scope>
    <source>
        <strain evidence="2 3">CECT 8960</strain>
    </source>
</reference>
<feature type="compositionally biased region" description="Basic and acidic residues" evidence="1">
    <location>
        <begin position="1"/>
        <end position="33"/>
    </location>
</feature>
<protein>
    <submittedName>
        <fullName evidence="2">Uncharacterized protein</fullName>
    </submittedName>
</protein>
<feature type="region of interest" description="Disordered" evidence="1">
    <location>
        <begin position="1"/>
        <end position="39"/>
    </location>
</feature>
<organism evidence="2 3">
    <name type="scientific">Actinophytocola algeriensis</name>
    <dbReference type="NCBI Taxonomy" id="1768010"/>
    <lineage>
        <taxon>Bacteria</taxon>
        <taxon>Bacillati</taxon>
        <taxon>Actinomycetota</taxon>
        <taxon>Actinomycetes</taxon>
        <taxon>Pseudonocardiales</taxon>
        <taxon>Pseudonocardiaceae</taxon>
    </lineage>
</organism>
<dbReference type="EMBL" id="JACHJQ010000002">
    <property type="protein sequence ID" value="MBB4906232.1"/>
    <property type="molecule type" value="Genomic_DNA"/>
</dbReference>